<name>A0A931F5S6_9ACTN</name>
<proteinExistence type="inferred from homology"/>
<dbReference type="PANTHER" id="PTHR43788">
    <property type="entry name" value="DNA2/NAM7 HELICASE FAMILY MEMBER"/>
    <property type="match status" value="1"/>
</dbReference>
<feature type="domain" description="DNA2/NAM7 helicase helicase" evidence="6">
    <location>
        <begin position="543"/>
        <end position="624"/>
    </location>
</feature>
<evidence type="ECO:0000259" key="7">
    <source>
        <dbReference type="Pfam" id="PF13087"/>
    </source>
</evidence>
<evidence type="ECO:0000256" key="3">
    <source>
        <dbReference type="ARBA" id="ARBA00022801"/>
    </source>
</evidence>
<evidence type="ECO:0000256" key="2">
    <source>
        <dbReference type="ARBA" id="ARBA00022741"/>
    </source>
</evidence>
<dbReference type="SUPFAM" id="SSF52129">
    <property type="entry name" value="Caspase-like"/>
    <property type="match status" value="1"/>
</dbReference>
<comment type="similarity">
    <text evidence="1">Belongs to the DNA2/NAM7 helicase family.</text>
</comment>
<keyword evidence="4" id="KW-0347">Helicase</keyword>
<accession>A0A931F5S6</accession>
<keyword evidence="9" id="KW-1185">Reference proteome</keyword>
<dbReference type="InterPro" id="IPR027417">
    <property type="entry name" value="P-loop_NTPase"/>
</dbReference>
<dbReference type="Pfam" id="PF13087">
    <property type="entry name" value="AAA_12"/>
    <property type="match status" value="1"/>
</dbReference>
<dbReference type="PANTHER" id="PTHR43788:SF8">
    <property type="entry name" value="DNA-BINDING PROTEIN SMUBP-2"/>
    <property type="match status" value="1"/>
</dbReference>
<comment type="caution">
    <text evidence="8">The sequence shown here is derived from an EMBL/GenBank/DDBJ whole genome shotgun (WGS) entry which is preliminary data.</text>
</comment>
<evidence type="ECO:0000256" key="1">
    <source>
        <dbReference type="ARBA" id="ARBA00007913"/>
    </source>
</evidence>
<dbReference type="InterPro" id="IPR041677">
    <property type="entry name" value="DNA2/NAM7_AAA_11"/>
</dbReference>
<gene>
    <name evidence="8" type="ORF">ITP53_43780</name>
</gene>
<feature type="domain" description="DNA2/NAM7 helicase-like C-terminal" evidence="7">
    <location>
        <begin position="921"/>
        <end position="1100"/>
    </location>
</feature>
<dbReference type="GO" id="GO:0043139">
    <property type="term" value="F:5'-3' DNA helicase activity"/>
    <property type="evidence" value="ECO:0007669"/>
    <property type="project" value="TreeGrafter"/>
</dbReference>
<protein>
    <submittedName>
        <fullName evidence="8">Caspase family protein</fullName>
    </submittedName>
</protein>
<sequence length="1207" mass="131089">MTPPLRRRALLIGTESYQDDRFPSLPSCRADVWQLAQVLEHPSIGAFASVEVEVDLGAEDMGRSIARFLGSCEENHLALLYLTGHGVRMSQTTGEFFFVANDTDRQRIAQSAVGASYVNDELEACAAAHKVVILDCCQSGSFVHGWRTSDLPPAKSLSRTPVSSKGAYVIASSGADQASFAGQVGAAGPEPSLFTAQVVEALRTGRAGRDGSGQVRVGDLFEYVCERMRVLKRQIPEMSSLAVNDRIVLARCPQGPSPTLKPLAPRQPAAASHPMLAEAPAERPGWNRLLAYYRMCVQADKPEMPLMTVADRGTAYLCLTGAERLLSGDLDDDGATAITPEIQKFLDDADGTESELWAGYPAVVLTSARQGQASLSPRFAPLMIRRVEVVTDSGTIRLKPYGSVIPHPGLAHHLLGKEQADELSLTYVEGWQAGQHNVMADALGGLLRTEYELPCVQELRPGDLDSQIDLRSPGHGARNAAVLFRAAAGKDMSKRLLDDLAALETRLPQIEETALAALLPEDGVGPTSDSDADLLYVTPLPANAAQHAVMRSAMTRRLTVATGPPGTGKSQLVTNMIATAVANGQRVLIASTNNEAVDEVWRRCDDLVTDSLIRTGNREQKQKEAAALQRLSAITAPPGASATALADLALAARALDEVGAELGRVGAIERDLAEAGRGREAHAAALGQPVEKLAERLGTDQELRRWLRLAVRAGRARVFGSRRRTRLLRRLGLTEQPDGRTACAALAGFGRGELWWRELRGQATGVRGDPELSADLEWAEQQVRDGSKRLMELNVRSNAAAGRRPIRDLMLAGDQGAKDWFPLKAVLAHLRAWAVTSLSARRFPLHPALFDLVIIDEASQCAIPHVIPLLYRARRALIIGDVMQLPHIAALPADQEARIRRMVGLPAEWLEQHKLAYRRHSAFHAAEAAEGSSLLLDEHYRCHPDIARLSNQLFYGGALTILTDIRHRPALPGGAIRWSDVRGRASKSAVQESWLNQAEADRVVECVDYLLKHLPAGATIGAVTPFKAQMILLQRKLADRPVRIGTVHTFQGGECDAMVLSLVATEEMREGAINWVERQPNIWNVAITRARSLLIVVGDEALWGKRGGVAAGLLQAARGISGDGQPGPDELLLRLYQRVTGDTVSLDGIVRGHPVDVLVKRDEVTSAMLLDRGAPVERSPALHLEMMLRRRRLLDPAVRVPAWQLYG</sequence>
<dbReference type="InterPro" id="IPR041679">
    <property type="entry name" value="DNA2/NAM7-like_C"/>
</dbReference>
<dbReference type="Pfam" id="PF13086">
    <property type="entry name" value="AAA_11"/>
    <property type="match status" value="2"/>
</dbReference>
<dbReference type="RefSeq" id="WP_195901379.1">
    <property type="nucleotide sequence ID" value="NZ_JADOGI010000213.1"/>
</dbReference>
<dbReference type="NCBIfam" id="NF047832">
    <property type="entry name" value="caspase_w_EACC1"/>
    <property type="match status" value="1"/>
</dbReference>
<feature type="domain" description="DNA2/NAM7 helicase helicase" evidence="6">
    <location>
        <begin position="845"/>
        <end position="886"/>
    </location>
</feature>
<evidence type="ECO:0000256" key="4">
    <source>
        <dbReference type="ARBA" id="ARBA00022806"/>
    </source>
</evidence>
<dbReference type="CDD" id="cd18808">
    <property type="entry name" value="SF1_C_Upf1"/>
    <property type="match status" value="1"/>
</dbReference>
<keyword evidence="3" id="KW-0378">Hydrolase</keyword>
<keyword evidence="5" id="KW-0067">ATP-binding</keyword>
<dbReference type="InterPro" id="IPR050534">
    <property type="entry name" value="Coronavir_polyprotein_1ab"/>
</dbReference>
<organism evidence="8 9">
    <name type="scientific">Nonomuraea cypriaca</name>
    <dbReference type="NCBI Taxonomy" id="1187855"/>
    <lineage>
        <taxon>Bacteria</taxon>
        <taxon>Bacillati</taxon>
        <taxon>Actinomycetota</taxon>
        <taxon>Actinomycetes</taxon>
        <taxon>Streptosporangiales</taxon>
        <taxon>Streptosporangiaceae</taxon>
        <taxon>Nonomuraea</taxon>
    </lineage>
</organism>
<evidence type="ECO:0000313" key="8">
    <source>
        <dbReference type="EMBL" id="MBF8192488.1"/>
    </source>
</evidence>
<evidence type="ECO:0000256" key="5">
    <source>
        <dbReference type="ARBA" id="ARBA00022840"/>
    </source>
</evidence>
<dbReference type="GO" id="GO:0005524">
    <property type="term" value="F:ATP binding"/>
    <property type="evidence" value="ECO:0007669"/>
    <property type="project" value="UniProtKB-KW"/>
</dbReference>
<dbReference type="AlphaFoldDB" id="A0A931F5S6"/>
<reference evidence="8" key="1">
    <citation type="submission" date="2020-11" db="EMBL/GenBank/DDBJ databases">
        <title>Whole-genome analyses of Nonomuraea sp. K274.</title>
        <authorList>
            <person name="Veyisoglu A."/>
        </authorList>
    </citation>
    <scope>NUCLEOTIDE SEQUENCE</scope>
    <source>
        <strain evidence="8">K274</strain>
    </source>
</reference>
<keyword evidence="2" id="KW-0547">Nucleotide-binding</keyword>
<evidence type="ECO:0000259" key="6">
    <source>
        <dbReference type="Pfam" id="PF13086"/>
    </source>
</evidence>
<dbReference type="SUPFAM" id="SSF52540">
    <property type="entry name" value="P-loop containing nucleoside triphosphate hydrolases"/>
    <property type="match status" value="1"/>
</dbReference>
<dbReference type="InterPro" id="IPR029030">
    <property type="entry name" value="Caspase-like_dom_sf"/>
</dbReference>
<dbReference type="EMBL" id="JADOGI010000213">
    <property type="protein sequence ID" value="MBF8192488.1"/>
    <property type="molecule type" value="Genomic_DNA"/>
</dbReference>
<dbReference type="GO" id="GO:0016787">
    <property type="term" value="F:hydrolase activity"/>
    <property type="evidence" value="ECO:0007669"/>
    <property type="project" value="UniProtKB-KW"/>
</dbReference>
<dbReference type="Proteomes" id="UP000605361">
    <property type="component" value="Unassembled WGS sequence"/>
</dbReference>
<evidence type="ECO:0000313" key="9">
    <source>
        <dbReference type="Proteomes" id="UP000605361"/>
    </source>
</evidence>
<dbReference type="Gene3D" id="3.40.50.300">
    <property type="entry name" value="P-loop containing nucleotide triphosphate hydrolases"/>
    <property type="match status" value="2"/>
</dbReference>
<dbReference type="InterPro" id="IPR047187">
    <property type="entry name" value="SF1_C_Upf1"/>
</dbReference>
<dbReference type="Gene3D" id="3.40.50.1460">
    <property type="match status" value="1"/>
</dbReference>